<sequence length="52" mass="5599">MFEAATAARIQHCAVSSRMKCLKTVASIAFLALCFHVACAEVVNLKKCPGEE</sequence>
<evidence type="ECO:0000313" key="1">
    <source>
        <dbReference type="EnsemblMetazoa" id="ADIR014042-PA"/>
    </source>
</evidence>
<proteinExistence type="predicted"/>
<dbReference type="AlphaFoldDB" id="A0A182NVU9"/>
<dbReference type="EnsemblMetazoa" id="ADIR014042-RA">
    <property type="protein sequence ID" value="ADIR014042-PA"/>
    <property type="gene ID" value="ADIR014042"/>
</dbReference>
<protein>
    <submittedName>
        <fullName evidence="1">Uncharacterized protein</fullName>
    </submittedName>
</protein>
<keyword evidence="2" id="KW-1185">Reference proteome</keyword>
<dbReference type="Proteomes" id="UP000075884">
    <property type="component" value="Unassembled WGS sequence"/>
</dbReference>
<reference evidence="1" key="2">
    <citation type="submission" date="2020-05" db="UniProtKB">
        <authorList>
            <consortium name="EnsemblMetazoa"/>
        </authorList>
    </citation>
    <scope>IDENTIFICATION</scope>
    <source>
        <strain evidence="1">WRAIR2</strain>
    </source>
</reference>
<reference evidence="2" key="1">
    <citation type="submission" date="2013-03" db="EMBL/GenBank/DDBJ databases">
        <title>The Genome Sequence of Anopheles dirus WRAIR2.</title>
        <authorList>
            <consortium name="The Broad Institute Genomics Platform"/>
            <person name="Neafsey D.E."/>
            <person name="Walton C."/>
            <person name="Walker B."/>
            <person name="Young S.K."/>
            <person name="Zeng Q."/>
            <person name="Gargeya S."/>
            <person name="Fitzgerald M."/>
            <person name="Haas B."/>
            <person name="Abouelleil A."/>
            <person name="Allen A.W."/>
            <person name="Alvarado L."/>
            <person name="Arachchi H.M."/>
            <person name="Berlin A.M."/>
            <person name="Chapman S.B."/>
            <person name="Gainer-Dewar J."/>
            <person name="Goldberg J."/>
            <person name="Griggs A."/>
            <person name="Gujja S."/>
            <person name="Hansen M."/>
            <person name="Howarth C."/>
            <person name="Imamovic A."/>
            <person name="Ireland A."/>
            <person name="Larimer J."/>
            <person name="McCowan C."/>
            <person name="Murphy C."/>
            <person name="Pearson M."/>
            <person name="Poon T.W."/>
            <person name="Priest M."/>
            <person name="Roberts A."/>
            <person name="Saif S."/>
            <person name="Shea T."/>
            <person name="Sisk P."/>
            <person name="Sykes S."/>
            <person name="Wortman J."/>
            <person name="Nusbaum C."/>
            <person name="Birren B."/>
        </authorList>
    </citation>
    <scope>NUCLEOTIDE SEQUENCE [LARGE SCALE GENOMIC DNA]</scope>
    <source>
        <strain evidence="2">WRAIR2</strain>
    </source>
</reference>
<accession>A0A182NVU9</accession>
<dbReference type="VEuPathDB" id="VectorBase:ADIR014042"/>
<organism evidence="1 2">
    <name type="scientific">Anopheles dirus</name>
    <dbReference type="NCBI Taxonomy" id="7168"/>
    <lineage>
        <taxon>Eukaryota</taxon>
        <taxon>Metazoa</taxon>
        <taxon>Ecdysozoa</taxon>
        <taxon>Arthropoda</taxon>
        <taxon>Hexapoda</taxon>
        <taxon>Insecta</taxon>
        <taxon>Pterygota</taxon>
        <taxon>Neoptera</taxon>
        <taxon>Endopterygota</taxon>
        <taxon>Diptera</taxon>
        <taxon>Nematocera</taxon>
        <taxon>Culicoidea</taxon>
        <taxon>Culicidae</taxon>
        <taxon>Anophelinae</taxon>
        <taxon>Anopheles</taxon>
    </lineage>
</organism>
<evidence type="ECO:0000313" key="2">
    <source>
        <dbReference type="Proteomes" id="UP000075884"/>
    </source>
</evidence>
<name>A0A182NVU9_9DIPT</name>